<dbReference type="EMBL" id="VOHY01000002">
    <property type="protein sequence ID" value="TWV78910.1"/>
    <property type="molecule type" value="Genomic_DNA"/>
</dbReference>
<evidence type="ECO:0000313" key="6">
    <source>
        <dbReference type="Proteomes" id="UP000460666"/>
    </source>
</evidence>
<dbReference type="AlphaFoldDB" id="A0A5C6LKP8"/>
<proteinExistence type="predicted"/>
<dbReference type="Proteomes" id="UP000318041">
    <property type="component" value="Unassembled WGS sequence"/>
</dbReference>
<gene>
    <name evidence="2" type="ORF">F2Z25_19190</name>
    <name evidence="1" type="ORF">F2Z89_11555</name>
    <name evidence="3" type="ORF">FSA08_03625</name>
</gene>
<name>A0A5C6LKP8_BACFG</name>
<evidence type="ECO:0000313" key="2">
    <source>
        <dbReference type="EMBL" id="KAA5205347.1"/>
    </source>
</evidence>
<organism evidence="3 4">
    <name type="scientific">Bacteroides fragilis</name>
    <dbReference type="NCBI Taxonomy" id="817"/>
    <lineage>
        <taxon>Bacteria</taxon>
        <taxon>Pseudomonadati</taxon>
        <taxon>Bacteroidota</taxon>
        <taxon>Bacteroidia</taxon>
        <taxon>Bacteroidales</taxon>
        <taxon>Bacteroidaceae</taxon>
        <taxon>Bacteroides</taxon>
    </lineage>
</organism>
<comment type="caution">
    <text evidence="3">The sequence shown here is derived from an EMBL/GenBank/DDBJ whole genome shotgun (WGS) entry which is preliminary data.</text>
</comment>
<dbReference type="Proteomes" id="UP000460666">
    <property type="component" value="Unassembled WGS sequence"/>
</dbReference>
<dbReference type="EMBL" id="VWCJ01000006">
    <property type="protein sequence ID" value="KAA4997644.1"/>
    <property type="molecule type" value="Genomic_DNA"/>
</dbReference>
<reference evidence="3 4" key="2">
    <citation type="submission" date="2019-08" db="EMBL/GenBank/DDBJ databases">
        <title>Genome sequencing of Bacteroides fragilis Sample_iSURF_9.</title>
        <authorList>
            <person name="Chandler J.E."/>
            <person name="Ruoff K.L."/>
            <person name="Price C.E."/>
            <person name="Valls R.A."/>
            <person name="O'Toole G.A."/>
        </authorList>
    </citation>
    <scope>NUCLEOTIDE SEQUENCE [LARGE SCALE GENOMIC DNA]</scope>
    <source>
        <strain evidence="3 4">CFPLTA004_1B</strain>
    </source>
</reference>
<evidence type="ECO:0000313" key="5">
    <source>
        <dbReference type="Proteomes" id="UP000429838"/>
    </source>
</evidence>
<reference evidence="5 6" key="1">
    <citation type="journal article" date="2019" name="Nat. Med.">
        <title>A library of human gut bacterial isolates paired with longitudinal multiomics data enables mechanistic microbiome research.</title>
        <authorList>
            <person name="Poyet M."/>
            <person name="Groussin M."/>
            <person name="Gibbons S.M."/>
            <person name="Avila-Pacheco J."/>
            <person name="Jiang X."/>
            <person name="Kearney S.M."/>
            <person name="Perrotta A.R."/>
            <person name="Berdy B."/>
            <person name="Zhao S."/>
            <person name="Lieberman T.D."/>
            <person name="Swanson P.K."/>
            <person name="Smith M."/>
            <person name="Roesemann S."/>
            <person name="Alexander J.E."/>
            <person name="Rich S.A."/>
            <person name="Livny J."/>
            <person name="Vlamakis H."/>
            <person name="Clish C."/>
            <person name="Bullock K."/>
            <person name="Deik A."/>
            <person name="Scott J."/>
            <person name="Pierce K.A."/>
            <person name="Xavier R.J."/>
            <person name="Alm E.J."/>
        </authorList>
    </citation>
    <scope>NUCLEOTIDE SEQUENCE [LARGE SCALE GENOMIC DNA]</scope>
    <source>
        <strain evidence="2 5">BIOML-A1</strain>
        <strain evidence="1 6">BIOML-A46</strain>
    </source>
</reference>
<accession>A0A5C6LKP8</accession>
<evidence type="ECO:0000313" key="3">
    <source>
        <dbReference type="EMBL" id="TWV78910.1"/>
    </source>
</evidence>
<evidence type="ECO:0000313" key="1">
    <source>
        <dbReference type="EMBL" id="KAA4997644.1"/>
    </source>
</evidence>
<dbReference type="Proteomes" id="UP000429838">
    <property type="component" value="Unassembled WGS sequence"/>
</dbReference>
<dbReference type="EMBL" id="VWAQ01000019">
    <property type="protein sequence ID" value="KAA5205347.1"/>
    <property type="molecule type" value="Genomic_DNA"/>
</dbReference>
<evidence type="ECO:0000313" key="4">
    <source>
        <dbReference type="Proteomes" id="UP000318041"/>
    </source>
</evidence>
<sequence length="105" mass="12092">MPCPSLDGAFLLGLFSKKPRTCAVPSTRTMSPIRVLIFPVSTMIGRVTGKRSLSFSWINSSQDLARTYFFHRMQTDSQLLGYCHRGMCCELFFNYTFFFVFYLFG</sequence>
<protein>
    <submittedName>
        <fullName evidence="3">Uncharacterized protein</fullName>
    </submittedName>
</protein>